<dbReference type="Proteomes" id="UP000504637">
    <property type="component" value="Unplaced"/>
</dbReference>
<name>A0A6J3MFE4_9PEZI</name>
<dbReference type="OrthoDB" id="3817346at2759"/>
<proteinExistence type="predicted"/>
<dbReference type="RefSeq" id="XP_033463767.1">
    <property type="nucleotide sequence ID" value="XM_033604100.1"/>
</dbReference>
<reference evidence="3" key="3">
    <citation type="submission" date="2025-08" db="UniProtKB">
        <authorList>
            <consortium name="RefSeq"/>
        </authorList>
    </citation>
    <scope>IDENTIFICATION</scope>
    <source>
        <strain evidence="3">CBS 342.82</strain>
    </source>
</reference>
<feature type="transmembrane region" description="Helical" evidence="1">
    <location>
        <begin position="12"/>
        <end position="32"/>
    </location>
</feature>
<keyword evidence="1" id="KW-0812">Transmembrane</keyword>
<protein>
    <submittedName>
        <fullName evidence="3">Uncharacterized protein</fullName>
    </submittedName>
</protein>
<keyword evidence="1" id="KW-1133">Transmembrane helix</keyword>
<reference evidence="3" key="1">
    <citation type="submission" date="2020-01" db="EMBL/GenBank/DDBJ databases">
        <authorList>
            <consortium name="DOE Joint Genome Institute"/>
            <person name="Haridas S."/>
            <person name="Albert R."/>
            <person name="Binder M."/>
            <person name="Bloem J."/>
            <person name="Labutti K."/>
            <person name="Salamov A."/>
            <person name="Andreopoulos B."/>
            <person name="Baker S.E."/>
            <person name="Barry K."/>
            <person name="Bills G."/>
            <person name="Bluhm B.H."/>
            <person name="Cannon C."/>
            <person name="Castanera R."/>
            <person name="Culley D.E."/>
            <person name="Daum C."/>
            <person name="Ezra D."/>
            <person name="Gonzalez J.B."/>
            <person name="Henrissat B."/>
            <person name="Kuo A."/>
            <person name="Liang C."/>
            <person name="Lipzen A."/>
            <person name="Lutzoni F."/>
            <person name="Magnuson J."/>
            <person name="Mondo S."/>
            <person name="Nolan M."/>
            <person name="Ohm R."/>
            <person name="Pangilinan J."/>
            <person name="Park H.-J."/>
            <person name="Ramirez L."/>
            <person name="Alfaro M."/>
            <person name="Sun H."/>
            <person name="Tritt A."/>
            <person name="Yoshinaga Y."/>
            <person name="Zwiers L.-H."/>
            <person name="Turgeon B.G."/>
            <person name="Goodwin S.B."/>
            <person name="Spatafora J.W."/>
            <person name="Crous P.W."/>
            <person name="Grigoriev I.V."/>
        </authorList>
    </citation>
    <scope>NUCLEOTIDE SEQUENCE</scope>
    <source>
        <strain evidence="3">CBS 342.82</strain>
    </source>
</reference>
<dbReference type="AlphaFoldDB" id="A0A6J3MFE4"/>
<evidence type="ECO:0000313" key="3">
    <source>
        <dbReference type="RefSeq" id="XP_033463767.1"/>
    </source>
</evidence>
<evidence type="ECO:0000313" key="2">
    <source>
        <dbReference type="Proteomes" id="UP000504637"/>
    </source>
</evidence>
<keyword evidence="1" id="KW-0472">Membrane</keyword>
<evidence type="ECO:0000256" key="1">
    <source>
        <dbReference type="SAM" id="Phobius"/>
    </source>
</evidence>
<reference evidence="3" key="2">
    <citation type="submission" date="2020-04" db="EMBL/GenBank/DDBJ databases">
        <authorList>
            <consortium name="NCBI Genome Project"/>
        </authorList>
    </citation>
    <scope>NUCLEOTIDE SEQUENCE</scope>
    <source>
        <strain evidence="3">CBS 342.82</strain>
    </source>
</reference>
<sequence length="65" mass="7454">MFPTTLSKSQILYSASALYATTTALAALWIGIRLPLQHDTVGPYRYHRALKAGRRIPWRRMPRLV</sequence>
<dbReference type="GeneID" id="54361900"/>
<organism evidence="3">
    <name type="scientific">Dissoconium aciculare CBS 342.82</name>
    <dbReference type="NCBI Taxonomy" id="1314786"/>
    <lineage>
        <taxon>Eukaryota</taxon>
        <taxon>Fungi</taxon>
        <taxon>Dikarya</taxon>
        <taxon>Ascomycota</taxon>
        <taxon>Pezizomycotina</taxon>
        <taxon>Dothideomycetes</taxon>
        <taxon>Dothideomycetidae</taxon>
        <taxon>Mycosphaerellales</taxon>
        <taxon>Dissoconiaceae</taxon>
        <taxon>Dissoconium</taxon>
    </lineage>
</organism>
<keyword evidence="2" id="KW-1185">Reference proteome</keyword>
<accession>A0A6J3MFE4</accession>
<gene>
    <name evidence="3" type="ORF">K489DRAFT_377180</name>
</gene>